<evidence type="ECO:0000256" key="1">
    <source>
        <dbReference type="ARBA" id="ARBA00004651"/>
    </source>
</evidence>
<protein>
    <submittedName>
        <fullName evidence="13">ABC transporter permease</fullName>
    </submittedName>
</protein>
<dbReference type="GO" id="GO:0140359">
    <property type="term" value="F:ABC-type transporter activity"/>
    <property type="evidence" value="ECO:0007669"/>
    <property type="project" value="InterPro"/>
</dbReference>
<evidence type="ECO:0000256" key="3">
    <source>
        <dbReference type="ARBA" id="ARBA00022475"/>
    </source>
</evidence>
<feature type="transmembrane region" description="Helical" evidence="10">
    <location>
        <begin position="168"/>
        <end position="187"/>
    </location>
</feature>
<reference evidence="13" key="1">
    <citation type="submission" date="2021-03" db="EMBL/GenBank/DDBJ databases">
        <title>Whole genome shotgun sequence of Actinoplanes consettensis NBRC 14913.</title>
        <authorList>
            <person name="Komaki H."/>
            <person name="Tamura T."/>
        </authorList>
    </citation>
    <scope>NUCLEOTIDE SEQUENCE</scope>
    <source>
        <strain evidence="13">NBRC 14913</strain>
    </source>
</reference>
<comment type="subcellular location">
    <subcellularLocation>
        <location evidence="1">Cell membrane</location>
        <topology evidence="1">Multi-pass membrane protein</topology>
    </subcellularLocation>
</comment>
<dbReference type="RefSeq" id="WP_212998105.1">
    <property type="nucleotide sequence ID" value="NZ_BAAATW010000007.1"/>
</dbReference>
<dbReference type="InterPro" id="IPR036640">
    <property type="entry name" value="ABC1_TM_sf"/>
</dbReference>
<evidence type="ECO:0000256" key="5">
    <source>
        <dbReference type="ARBA" id="ARBA00022692"/>
    </source>
</evidence>
<feature type="transmembrane region" description="Helical" evidence="10">
    <location>
        <begin position="30"/>
        <end position="52"/>
    </location>
</feature>
<dbReference type="GO" id="GO:0016887">
    <property type="term" value="F:ATP hydrolysis activity"/>
    <property type="evidence" value="ECO:0007669"/>
    <property type="project" value="InterPro"/>
</dbReference>
<evidence type="ECO:0000256" key="9">
    <source>
        <dbReference type="ARBA" id="ARBA00023136"/>
    </source>
</evidence>
<dbReference type="Proteomes" id="UP000680865">
    <property type="component" value="Unassembled WGS sequence"/>
</dbReference>
<dbReference type="GO" id="GO:0034040">
    <property type="term" value="F:ATPase-coupled lipid transmembrane transporter activity"/>
    <property type="evidence" value="ECO:0007669"/>
    <property type="project" value="TreeGrafter"/>
</dbReference>
<keyword evidence="4" id="KW-0997">Cell inner membrane</keyword>
<dbReference type="Pfam" id="PF00005">
    <property type="entry name" value="ABC_tran"/>
    <property type="match status" value="1"/>
</dbReference>
<evidence type="ECO:0000256" key="10">
    <source>
        <dbReference type="SAM" id="Phobius"/>
    </source>
</evidence>
<proteinExistence type="predicted"/>
<evidence type="ECO:0000313" key="13">
    <source>
        <dbReference type="EMBL" id="GIM73019.1"/>
    </source>
</evidence>
<keyword evidence="5 10" id="KW-0812">Transmembrane</keyword>
<dbReference type="PROSITE" id="PS50893">
    <property type="entry name" value="ABC_TRANSPORTER_2"/>
    <property type="match status" value="1"/>
</dbReference>
<dbReference type="PANTHER" id="PTHR24221:SF654">
    <property type="entry name" value="ATP-BINDING CASSETTE SUB-FAMILY B MEMBER 6"/>
    <property type="match status" value="1"/>
</dbReference>
<evidence type="ECO:0000256" key="6">
    <source>
        <dbReference type="ARBA" id="ARBA00022741"/>
    </source>
</evidence>
<evidence type="ECO:0000256" key="8">
    <source>
        <dbReference type="ARBA" id="ARBA00022989"/>
    </source>
</evidence>
<feature type="domain" description="ABC transporter" evidence="11">
    <location>
        <begin position="342"/>
        <end position="577"/>
    </location>
</feature>
<keyword evidence="2" id="KW-0813">Transport</keyword>
<dbReference type="GO" id="GO:0005886">
    <property type="term" value="C:plasma membrane"/>
    <property type="evidence" value="ECO:0007669"/>
    <property type="project" value="UniProtKB-SubCell"/>
</dbReference>
<comment type="caution">
    <text evidence="13">The sequence shown here is derived from an EMBL/GenBank/DDBJ whole genome shotgun (WGS) entry which is preliminary data.</text>
</comment>
<dbReference type="InterPro" id="IPR003439">
    <property type="entry name" value="ABC_transporter-like_ATP-bd"/>
</dbReference>
<dbReference type="SMART" id="SM00382">
    <property type="entry name" value="AAA"/>
    <property type="match status" value="1"/>
</dbReference>
<gene>
    <name evidence="13" type="ORF">Aco04nite_33220</name>
</gene>
<dbReference type="GO" id="GO:0005524">
    <property type="term" value="F:ATP binding"/>
    <property type="evidence" value="ECO:0007669"/>
    <property type="project" value="UniProtKB-KW"/>
</dbReference>
<evidence type="ECO:0000259" key="12">
    <source>
        <dbReference type="PROSITE" id="PS50929"/>
    </source>
</evidence>
<dbReference type="SUPFAM" id="SSF52540">
    <property type="entry name" value="P-loop containing nucleoside triphosphate hydrolases"/>
    <property type="match status" value="1"/>
</dbReference>
<evidence type="ECO:0000256" key="7">
    <source>
        <dbReference type="ARBA" id="ARBA00022840"/>
    </source>
</evidence>
<dbReference type="CDD" id="cd07346">
    <property type="entry name" value="ABC_6TM_exporters"/>
    <property type="match status" value="1"/>
</dbReference>
<organism evidence="13 14">
    <name type="scientific">Winogradskya consettensis</name>
    <dbReference type="NCBI Taxonomy" id="113560"/>
    <lineage>
        <taxon>Bacteria</taxon>
        <taxon>Bacillati</taxon>
        <taxon>Actinomycetota</taxon>
        <taxon>Actinomycetes</taxon>
        <taxon>Micromonosporales</taxon>
        <taxon>Micromonosporaceae</taxon>
        <taxon>Winogradskya</taxon>
    </lineage>
</organism>
<evidence type="ECO:0000313" key="14">
    <source>
        <dbReference type="Proteomes" id="UP000680865"/>
    </source>
</evidence>
<accession>A0A919SJT1</accession>
<keyword evidence="3" id="KW-1003">Cell membrane</keyword>
<sequence length="580" mass="59995">MTTSTHTLPIATARESSAVLGESVRAHPGAAWLAFGWTGLGAAATVTVPLVLGRVVDAVRGGGAYPYELILVLAGAVLAGAVCSALALRGNERLGSLIAADLREKVVERTLGLPPALLENVGGGEVSSRVTEDLEDFVAAVPVVAQVLSAGVTVVLSAVGFLALDWRLALAFVVVFPIYGLSLRAYLPRAALLYATERRLAAERGRVMLESLHGRSTVHAYGMAALQTRRLEAASQDNLSVALRAARSYLWFSKSMNAAEAAGLSAVLLTGWWLVRTDVVTVGAVTAAALLFHRLFSPLGELLLSFDDVQRAQASLARTAGVLLVAPPAPGIRAAPGRSVAVAVSGVRHAYGEGPVVLRGIDLVVPAGTSLALVGGSGAGKTTLANLVAGTFPATAGTLTLDGTGIQDLDAGTLRDWVGVVSQETYVFTGTLRDDVTFAAKGPCGDDQIFAALRTVRADTWVKALPSGLDTLVGPGEHPLTAAQIQQLALARLALRDPPVVILDEATAEAGSAGARDLEEAASALIAGRTAIVVAHRLTQARACDAIAVLTDGRIAETGTHDELLARGGHYATLWAAWSR</sequence>
<feature type="transmembrane region" description="Helical" evidence="10">
    <location>
        <begin position="64"/>
        <end position="88"/>
    </location>
</feature>
<keyword evidence="9 10" id="KW-0472">Membrane</keyword>
<dbReference type="InterPro" id="IPR011527">
    <property type="entry name" value="ABC1_TM_dom"/>
</dbReference>
<evidence type="ECO:0000256" key="2">
    <source>
        <dbReference type="ARBA" id="ARBA00022448"/>
    </source>
</evidence>
<feature type="domain" description="ABC transmembrane type-1" evidence="12">
    <location>
        <begin position="32"/>
        <end position="311"/>
    </location>
</feature>
<feature type="transmembrane region" description="Helical" evidence="10">
    <location>
        <begin position="137"/>
        <end position="162"/>
    </location>
</feature>
<dbReference type="InterPro" id="IPR003593">
    <property type="entry name" value="AAA+_ATPase"/>
</dbReference>
<evidence type="ECO:0000259" key="11">
    <source>
        <dbReference type="PROSITE" id="PS50893"/>
    </source>
</evidence>
<dbReference type="SUPFAM" id="SSF90123">
    <property type="entry name" value="ABC transporter transmembrane region"/>
    <property type="match status" value="1"/>
</dbReference>
<dbReference type="EMBL" id="BOQP01000016">
    <property type="protein sequence ID" value="GIM73019.1"/>
    <property type="molecule type" value="Genomic_DNA"/>
</dbReference>
<dbReference type="PANTHER" id="PTHR24221">
    <property type="entry name" value="ATP-BINDING CASSETTE SUB-FAMILY B"/>
    <property type="match status" value="1"/>
</dbReference>
<dbReference type="Pfam" id="PF00664">
    <property type="entry name" value="ABC_membrane"/>
    <property type="match status" value="1"/>
</dbReference>
<dbReference type="Gene3D" id="3.40.50.300">
    <property type="entry name" value="P-loop containing nucleotide triphosphate hydrolases"/>
    <property type="match status" value="1"/>
</dbReference>
<dbReference type="InterPro" id="IPR039421">
    <property type="entry name" value="Type_1_exporter"/>
</dbReference>
<dbReference type="AlphaFoldDB" id="A0A919SJT1"/>
<dbReference type="FunFam" id="3.40.50.300:FF:001001">
    <property type="entry name" value="Multidrug ABC transporter ATP-binding protein"/>
    <property type="match status" value="1"/>
</dbReference>
<evidence type="ECO:0000256" key="4">
    <source>
        <dbReference type="ARBA" id="ARBA00022519"/>
    </source>
</evidence>
<dbReference type="PROSITE" id="PS50929">
    <property type="entry name" value="ABC_TM1F"/>
    <property type="match status" value="1"/>
</dbReference>
<keyword evidence="14" id="KW-1185">Reference proteome</keyword>
<keyword evidence="7" id="KW-0067">ATP-binding</keyword>
<keyword evidence="6" id="KW-0547">Nucleotide-binding</keyword>
<dbReference type="InterPro" id="IPR027417">
    <property type="entry name" value="P-loop_NTPase"/>
</dbReference>
<keyword evidence="8 10" id="KW-1133">Transmembrane helix</keyword>
<name>A0A919SJT1_9ACTN</name>
<dbReference type="Gene3D" id="1.20.1560.10">
    <property type="entry name" value="ABC transporter type 1, transmembrane domain"/>
    <property type="match status" value="1"/>
</dbReference>